<gene>
    <name evidence="6" type="ORF">ACFOUT_01020</name>
</gene>
<dbReference type="PANTHER" id="PTHR10361">
    <property type="entry name" value="SODIUM-BILE ACID COTRANSPORTER"/>
    <property type="match status" value="1"/>
</dbReference>
<feature type="transmembrane region" description="Helical" evidence="5">
    <location>
        <begin position="152"/>
        <end position="172"/>
    </location>
</feature>
<keyword evidence="7" id="KW-1185">Reference proteome</keyword>
<evidence type="ECO:0000256" key="4">
    <source>
        <dbReference type="ARBA" id="ARBA00023136"/>
    </source>
</evidence>
<dbReference type="Gene3D" id="1.20.1530.20">
    <property type="match status" value="1"/>
</dbReference>
<evidence type="ECO:0000256" key="1">
    <source>
        <dbReference type="ARBA" id="ARBA00004141"/>
    </source>
</evidence>
<comment type="caution">
    <text evidence="6">The sequence shown here is derived from an EMBL/GenBank/DDBJ whole genome shotgun (WGS) entry which is preliminary data.</text>
</comment>
<dbReference type="Proteomes" id="UP001595814">
    <property type="component" value="Unassembled WGS sequence"/>
</dbReference>
<evidence type="ECO:0000313" key="7">
    <source>
        <dbReference type="Proteomes" id="UP001595814"/>
    </source>
</evidence>
<feature type="transmembrane region" description="Helical" evidence="5">
    <location>
        <begin position="20"/>
        <end position="38"/>
    </location>
</feature>
<protein>
    <submittedName>
        <fullName evidence="6">Bile acid:sodium symporter family protein</fullName>
    </submittedName>
</protein>
<dbReference type="Pfam" id="PF01758">
    <property type="entry name" value="SBF"/>
    <property type="match status" value="1"/>
</dbReference>
<sequence>MNENLIDNVLLNFDARSQWVLNIALAFVMFGIALEISMSDFKRVANHPKSIVVGVVSQFLVLPFITFLLVYFIDPLPSIAMGMFMVAACPGGNVSNFITHLAGGNTALSIGLTAMATLLAVIMTPLNLQFWAGMYAPTHTILKNVAISPWKMVQLVALLLGLPLILGLLINHFSPNIARRIGKVLKMASLLFFVLLIFLALYNNKEIFMEYVFYVFWLVVLHNLVAFSTGFSIAKLFKLPSRDVRSITVETGIQNSGLGLLLIFSFFDGLGGMAILAAFWGIWHLVSGLLLAAFWNYRAINTEKLV</sequence>
<feature type="transmembrane region" description="Helical" evidence="5">
    <location>
        <begin position="50"/>
        <end position="73"/>
    </location>
</feature>
<dbReference type="PANTHER" id="PTHR10361:SF28">
    <property type="entry name" value="P3 PROTEIN-RELATED"/>
    <property type="match status" value="1"/>
</dbReference>
<evidence type="ECO:0000313" key="6">
    <source>
        <dbReference type="EMBL" id="MFC4094436.1"/>
    </source>
</evidence>
<keyword evidence="3 5" id="KW-1133">Transmembrane helix</keyword>
<dbReference type="InterPro" id="IPR004710">
    <property type="entry name" value="Bilac:Na_transpt"/>
</dbReference>
<proteinExistence type="predicted"/>
<dbReference type="InterPro" id="IPR038770">
    <property type="entry name" value="Na+/solute_symporter_sf"/>
</dbReference>
<keyword evidence="4 5" id="KW-0472">Membrane</keyword>
<dbReference type="InterPro" id="IPR002657">
    <property type="entry name" value="BilAc:Na_symport/Acr3"/>
</dbReference>
<feature type="transmembrane region" description="Helical" evidence="5">
    <location>
        <begin position="214"/>
        <end position="237"/>
    </location>
</feature>
<feature type="transmembrane region" description="Helical" evidence="5">
    <location>
        <begin position="110"/>
        <end position="132"/>
    </location>
</feature>
<dbReference type="RefSeq" id="WP_192462660.1">
    <property type="nucleotide sequence ID" value="NZ_JACYFJ010000004.1"/>
</dbReference>
<feature type="transmembrane region" description="Helical" evidence="5">
    <location>
        <begin position="184"/>
        <end position="202"/>
    </location>
</feature>
<comment type="subcellular location">
    <subcellularLocation>
        <location evidence="1">Membrane</location>
        <topology evidence="1">Multi-pass membrane protein</topology>
    </subcellularLocation>
</comment>
<name>A0ABV8JJY9_9FLAO</name>
<feature type="transmembrane region" description="Helical" evidence="5">
    <location>
        <begin position="249"/>
        <end position="267"/>
    </location>
</feature>
<feature type="transmembrane region" description="Helical" evidence="5">
    <location>
        <begin position="79"/>
        <end position="98"/>
    </location>
</feature>
<evidence type="ECO:0000256" key="2">
    <source>
        <dbReference type="ARBA" id="ARBA00022692"/>
    </source>
</evidence>
<feature type="transmembrane region" description="Helical" evidence="5">
    <location>
        <begin position="273"/>
        <end position="295"/>
    </location>
</feature>
<keyword evidence="2 5" id="KW-0812">Transmembrane</keyword>
<dbReference type="EMBL" id="JBHSAW010000001">
    <property type="protein sequence ID" value="MFC4094436.1"/>
    <property type="molecule type" value="Genomic_DNA"/>
</dbReference>
<evidence type="ECO:0000256" key="5">
    <source>
        <dbReference type="SAM" id="Phobius"/>
    </source>
</evidence>
<accession>A0ABV8JJY9</accession>
<reference evidence="7" key="1">
    <citation type="journal article" date="2019" name="Int. J. Syst. Evol. Microbiol.">
        <title>The Global Catalogue of Microorganisms (GCM) 10K type strain sequencing project: providing services to taxonomists for standard genome sequencing and annotation.</title>
        <authorList>
            <consortium name="The Broad Institute Genomics Platform"/>
            <consortium name="The Broad Institute Genome Sequencing Center for Infectious Disease"/>
            <person name="Wu L."/>
            <person name="Ma J."/>
        </authorList>
    </citation>
    <scope>NUCLEOTIDE SEQUENCE [LARGE SCALE GENOMIC DNA]</scope>
    <source>
        <strain evidence="7">CECT 7477</strain>
    </source>
</reference>
<organism evidence="6 7">
    <name type="scientific">Euzebyella saccharophila</name>
    <dbReference type="NCBI Taxonomy" id="679664"/>
    <lineage>
        <taxon>Bacteria</taxon>
        <taxon>Pseudomonadati</taxon>
        <taxon>Bacteroidota</taxon>
        <taxon>Flavobacteriia</taxon>
        <taxon>Flavobacteriales</taxon>
        <taxon>Flavobacteriaceae</taxon>
        <taxon>Euzebyella</taxon>
    </lineage>
</organism>
<evidence type="ECO:0000256" key="3">
    <source>
        <dbReference type="ARBA" id="ARBA00022989"/>
    </source>
</evidence>